<reference evidence="1 2" key="1">
    <citation type="submission" date="2018-11" db="EMBL/GenBank/DDBJ databases">
        <title>Sequencing the genomes of 1000 actinobacteria strains.</title>
        <authorList>
            <person name="Klenk H.-P."/>
        </authorList>
    </citation>
    <scope>NUCLEOTIDE SEQUENCE [LARGE SCALE GENOMIC DNA]</scope>
    <source>
        <strain evidence="1 2">DSM 13521</strain>
    </source>
</reference>
<evidence type="ECO:0000313" key="2">
    <source>
        <dbReference type="Proteomes" id="UP000275356"/>
    </source>
</evidence>
<dbReference type="RefSeq" id="WP_123738548.1">
    <property type="nucleotide sequence ID" value="NZ_CALFQU010000004.1"/>
</dbReference>
<dbReference type="AlphaFoldDB" id="A0A3N2D9A2"/>
<proteinExistence type="predicted"/>
<gene>
    <name evidence="1" type="ORF">EDD28_0942</name>
</gene>
<accession>A0A3N2D9A2</accession>
<organism evidence="1 2">
    <name type="scientific">Salana multivorans</name>
    <dbReference type="NCBI Taxonomy" id="120377"/>
    <lineage>
        <taxon>Bacteria</taxon>
        <taxon>Bacillati</taxon>
        <taxon>Actinomycetota</taxon>
        <taxon>Actinomycetes</taxon>
        <taxon>Micrococcales</taxon>
        <taxon>Beutenbergiaceae</taxon>
        <taxon>Salana</taxon>
    </lineage>
</organism>
<sequence length="99" mass="10704">MGDVTVDPRTLEDVSVQWGETEQRLTEASGNLSGVATSGFSPDVASAARTFLTTWSEHVTGAAERAQTVAENLDAGRRAYIMVDVMAQGTFQRWLVETP</sequence>
<dbReference type="EMBL" id="RKHQ01000001">
    <property type="protein sequence ID" value="ROR96359.1"/>
    <property type="molecule type" value="Genomic_DNA"/>
</dbReference>
<keyword evidence="2" id="KW-1185">Reference proteome</keyword>
<comment type="caution">
    <text evidence="1">The sequence shown here is derived from an EMBL/GenBank/DDBJ whole genome shotgun (WGS) entry which is preliminary data.</text>
</comment>
<dbReference type="Proteomes" id="UP000275356">
    <property type="component" value="Unassembled WGS sequence"/>
</dbReference>
<name>A0A3N2D9A2_9MICO</name>
<dbReference type="OrthoDB" id="3788336at2"/>
<evidence type="ECO:0000313" key="1">
    <source>
        <dbReference type="EMBL" id="ROR96359.1"/>
    </source>
</evidence>
<protein>
    <recommendedName>
        <fullName evidence="3">Excreted virulence factor EspC (Type VII ESX diderm)</fullName>
    </recommendedName>
</protein>
<evidence type="ECO:0008006" key="3">
    <source>
        <dbReference type="Google" id="ProtNLM"/>
    </source>
</evidence>